<keyword evidence="5 6" id="KW-0472">Membrane</keyword>
<gene>
    <name evidence="8" type="ORF">C7I36_12255</name>
</gene>
<keyword evidence="4 6" id="KW-1133">Transmembrane helix</keyword>
<dbReference type="Pfam" id="PF06271">
    <property type="entry name" value="RDD"/>
    <property type="match status" value="1"/>
</dbReference>
<dbReference type="AlphaFoldDB" id="A0A2P7QPZ6"/>
<keyword evidence="3 6" id="KW-0812">Transmembrane</keyword>
<comment type="caution">
    <text evidence="8">The sequence shown here is derived from an EMBL/GenBank/DDBJ whole genome shotgun (WGS) entry which is preliminary data.</text>
</comment>
<dbReference type="EMBL" id="PXYH01000017">
    <property type="protein sequence ID" value="PSJ40042.1"/>
    <property type="molecule type" value="Genomic_DNA"/>
</dbReference>
<evidence type="ECO:0000313" key="9">
    <source>
        <dbReference type="Proteomes" id="UP000242181"/>
    </source>
</evidence>
<feature type="transmembrane region" description="Helical" evidence="6">
    <location>
        <begin position="21"/>
        <end position="52"/>
    </location>
</feature>
<sequence>MGVSVFTGLPRAGVLRRLGAWLYDVLVVVALLMVAGFVGFGAVQLALVLGWLQLGEYPDTAALLGASRLYSLYLLSVVLGFYGWFWHTSGQTLGMRAWRLRVQNTDGSRLRISQALIRAASALLGLGNFWVWLNPGTKLALQDKIADCEVVILTKEQNRQLLSRD</sequence>
<proteinExistence type="predicted"/>
<evidence type="ECO:0000256" key="3">
    <source>
        <dbReference type="ARBA" id="ARBA00022692"/>
    </source>
</evidence>
<protein>
    <recommendedName>
        <fullName evidence="7">RDD domain-containing protein</fullName>
    </recommendedName>
</protein>
<reference evidence="8 9" key="1">
    <citation type="submission" date="2018-03" db="EMBL/GenBank/DDBJ databases">
        <title>The draft genome of Zobellella taiwanensis JCM 13381.</title>
        <authorList>
            <person name="Liu L."/>
            <person name="Li L."/>
            <person name="Wang T."/>
            <person name="Zhang X."/>
            <person name="Liang L."/>
        </authorList>
    </citation>
    <scope>NUCLEOTIDE SEQUENCE [LARGE SCALE GENOMIC DNA]</scope>
    <source>
        <strain evidence="8 9">JCM 13381</strain>
    </source>
</reference>
<evidence type="ECO:0000259" key="7">
    <source>
        <dbReference type="Pfam" id="PF06271"/>
    </source>
</evidence>
<dbReference type="GO" id="GO:0005886">
    <property type="term" value="C:plasma membrane"/>
    <property type="evidence" value="ECO:0007669"/>
    <property type="project" value="UniProtKB-SubCell"/>
</dbReference>
<feature type="domain" description="RDD" evidence="7">
    <location>
        <begin position="12"/>
        <end position="146"/>
    </location>
</feature>
<dbReference type="OrthoDB" id="9793824at2"/>
<dbReference type="Proteomes" id="UP000242181">
    <property type="component" value="Unassembled WGS sequence"/>
</dbReference>
<keyword evidence="2" id="KW-1003">Cell membrane</keyword>
<evidence type="ECO:0000256" key="5">
    <source>
        <dbReference type="ARBA" id="ARBA00023136"/>
    </source>
</evidence>
<evidence type="ECO:0000313" key="8">
    <source>
        <dbReference type="EMBL" id="PSJ40042.1"/>
    </source>
</evidence>
<evidence type="ECO:0000256" key="1">
    <source>
        <dbReference type="ARBA" id="ARBA00004651"/>
    </source>
</evidence>
<dbReference type="PANTHER" id="PTHR36115:SF10">
    <property type="entry name" value="RDD DOMAIN-CONTAINING PROTEIN"/>
    <property type="match status" value="1"/>
</dbReference>
<dbReference type="InterPro" id="IPR010432">
    <property type="entry name" value="RDD"/>
</dbReference>
<evidence type="ECO:0000256" key="4">
    <source>
        <dbReference type="ARBA" id="ARBA00022989"/>
    </source>
</evidence>
<dbReference type="PANTHER" id="PTHR36115">
    <property type="entry name" value="PROLINE-RICH ANTIGEN HOMOLOG-RELATED"/>
    <property type="match status" value="1"/>
</dbReference>
<evidence type="ECO:0000256" key="6">
    <source>
        <dbReference type="SAM" id="Phobius"/>
    </source>
</evidence>
<accession>A0A2P7QPZ6</accession>
<comment type="subcellular location">
    <subcellularLocation>
        <location evidence="1">Cell membrane</location>
        <topology evidence="1">Multi-pass membrane protein</topology>
    </subcellularLocation>
</comment>
<evidence type="ECO:0000256" key="2">
    <source>
        <dbReference type="ARBA" id="ARBA00022475"/>
    </source>
</evidence>
<dbReference type="InterPro" id="IPR051791">
    <property type="entry name" value="Pra-immunoreactive"/>
</dbReference>
<feature type="transmembrane region" description="Helical" evidence="6">
    <location>
        <begin position="72"/>
        <end position="94"/>
    </location>
</feature>
<organism evidence="8 9">
    <name type="scientific">Zobellella taiwanensis</name>
    <dbReference type="NCBI Taxonomy" id="347535"/>
    <lineage>
        <taxon>Bacteria</taxon>
        <taxon>Pseudomonadati</taxon>
        <taxon>Pseudomonadota</taxon>
        <taxon>Gammaproteobacteria</taxon>
        <taxon>Aeromonadales</taxon>
        <taxon>Aeromonadaceae</taxon>
        <taxon>Zobellella</taxon>
    </lineage>
</organism>
<keyword evidence="9" id="KW-1185">Reference proteome</keyword>
<dbReference type="RefSeq" id="WP_106453993.1">
    <property type="nucleotide sequence ID" value="NZ_PXYH01000017.1"/>
</dbReference>
<name>A0A2P7QPZ6_9GAMM</name>